<dbReference type="SMART" id="SM00823">
    <property type="entry name" value="PKS_PP"/>
    <property type="match status" value="2"/>
</dbReference>
<comment type="caution">
    <text evidence="7">The sequence shown here is derived from an EMBL/GenBank/DDBJ whole genome shotgun (WGS) entry which is preliminary data.</text>
</comment>
<dbReference type="InterPro" id="IPR045851">
    <property type="entry name" value="AMP-bd_C_sf"/>
</dbReference>
<feature type="domain" description="Carrier" evidence="6">
    <location>
        <begin position="1010"/>
        <end position="1083"/>
    </location>
</feature>
<dbReference type="PANTHER" id="PTHR45527">
    <property type="entry name" value="NONRIBOSOMAL PEPTIDE SYNTHETASE"/>
    <property type="match status" value="1"/>
</dbReference>
<sequence length="2669" mass="295452">MAVESKAWDSILEPSSICTKSANFPATMLLSNDVAINSQSSIGQDSRNLQVSYPNEIQIEGRLGALIEGYARWIMTILSQTRVAFCIAELHDEKLIRRGVILAETVDGDETMSWGVHGITSDSDLVETASLEFGLYITNNDSAITELQDSIQAALSIERQTYRADLVYRARFNELLDITDVVSKLQLQLKLCAEQSRAVSFYNQELQGFAGICERQFPTIACERLSPSPGEPSTLAYNTALETSWEALELFAQQYHCLSATSIVRTAFASILAEFLESDRIIIGDRTMNSSSPETSAIRLIPVQIQPEDTPCQSIARIDEFCVRGANVPNARLGLLRDILKTPKEHNPYNALFTFIQANQSTQKDVVNGPERACAPIDLQFQRSEDGRATCTLLIMTHLMDDPHAQLLLRQIDALITAMSLNPSESFQSLNEHLPPDLLSLHIPRVSKELEQAPLLSPAHWVDHWTASHPDWIALEIVDKIDESELISRKWTYRELSLTSDRICAWIKSHGWHKESIAVCLGRSFMAYALVLAIWKSGNCYVPVAEDLPETRQVFLLADSGARAFFTNRALLEKTDPFENCRVIDIDNHELTEESNETGVPVEYPESSPPDNCYLLYTSGSTGTPKGVLVSRGNLSAFTEAQSEYICRDVPDTKILGGRGSYLAHASRAFDVHICEMVLAWRHGLRLVTGPRTMLLDNLFLVLSRLKITHAGFVPSLLEHASMSAEKLPDLRYLGVGGEKLSETIIERFVGKPSISLVNAYGPTEVTIGMTSHTVKPSSTVRNIGTAVGNITIYVLQPDSTRHVKRGVPGELCVTGDLVANGYHRRPDAAGFVDFHGQRMYRTGDIVRLMANNCIEYLGRRDSQAKIRGQRLELEEVSIAIKRCAGFPVNVTSMVTDSPITKRPQLVSFVTLSTDRPEDVATEPHFLVEKYQAWVPDILERCRVELPAYMVPSVLLPLSSIPIQISGKADNRRLVALYQSIPLKSLLLSPKKPKAPAPAADLLSASTTMTNDEEIIRQIIMCHVDTDMNSITKSTNLLQLGVDSLGLLSIAKKLRSVGYRCSAADVFNKATIEQLASLPRSESFSTTGINSTDLGDGEAEASQKLGELDRSFRLCQTEVPNTSVAIARPCLPLQESLVSSSLGSPTPLYVNHIMLRVGPGFTLARLKVALEDLMHENEILRTCFHVTKNKVLQVVLKARAASLSWSQISATDESSAVAIFRALQVGIASTIVQRLEKEPPFHVSAATSTDTKSPGWIMLSIHHSVFDGSTMGLFLDKLYHHYTGDAAVCSVDLSPLYRYFITIPTEHAVDFWTRYLHNCSPTLISTEQTSQSSYDIATKQLPLTLKKLAAFASSHSTTPPMILETVWAIVLAKQIGQRDVMYGRVMNGRGIPVEHVESMLMPLVTTIPGRFELPSERSKLLEHIEAQTLAIIDAFRFQHTPLRMIQRCAGAPGPLFNSLFSYLVTHPRSPADDMICEIYSVMAADYPLALEVQACSDSDSVTLRLRAAHGINTGCSEGLNGDSFVDTISSLIEELLLDGDVIVEAAGVFTSQNKQSDIWDEEHWAQGELLIRQAVLDIIGVPEHLVSKNASFFALGVDSIISMHLARRMQELAQENLQEDLLKVTPSDILRYPNIGAIYSHLEQLSASSSESVKEGHPMEAKPLTNTSKKEDCQVETYCCTPLQTAMIGQCLSSEGKTYVHHHVVALVDTIDIDRLVSAWQEVITEVDILRTSFYRPGVSRDFHAQVNPTMSMQWTNRDNVDSLASAIDEISRETAYPDLSTFEKPPWHLTLLSGESRKLMILTMHHSLYDGFSLPMLFDCVERVYNGELVRVKPFAPIACRVVSGQQGSVQFWTDEIAGYQYPGLSSPTASADDLVVACTQAAANASMQELKEFCGTLGVTMQTLALLAFGRCLASLLHRRDIVFGHVVSGRGFDTGDVASVIGPLFNTVPLRLKFESPSESLHAVLHSIQSFSLKAQPHQHAPLSLIQRAWRLENTENGSSLFDAIFTFNKSSRPDPQSIFQPYVSETAPDVPHYRLNVEFEQTPDSLLIRATSRDLLSKNELEAWIQNMTLDIDTISRSSGADVLDLPTGGEISRLLSPEQKIQVNTVELSEEPNMQVLKGIFSEVAQIAVENIDGNTNIFTLGIDSILALDITARCRKAGLTISVSDILQGQTIHGILAMTSKPVIENLESGTGSSLGALGVSEETKRRALSLLSLSEQDVELIAPCLSGQSFYISSWLRSRRTHWAFTFALHCQRKIDFKSLQRAWSQLKKHHSILRTSFAAVSAIHILQIISKANESKDANDIEVHECSGELQSFIGQLTRSDRHMPFDLFTPPVRLRLVQHSEGDVLLLTLHHALYDAWSLPILFEELENLYGNQTLSRSCDFSSFLSHAINRSNSDESKAYWNSTLARGDRTLIGKDSIVDLGSMKIRSAQSSFPLDLDMIQSQCREAKVSVPSLILLVVGRTLARITTAVNPTFGLFQSGRSNDYPDIHKLTAPTVNMLPIVVPEALKSPCVETLSTLQADLVHRSIYDQANLHQICQMMRTSGNELKFDVILNIVWGQLKHGVDLENTNALFSPLALESQDDNVDELPSTGQTSVDQFDHNDVLGRDHIYIEVSSSEEGNSLQWRVDYLQSSVSDNQANALLATLEEDMNNVRGDLFVD</sequence>
<dbReference type="Pfam" id="PF00550">
    <property type="entry name" value="PP-binding"/>
    <property type="match status" value="3"/>
</dbReference>
<evidence type="ECO:0000256" key="2">
    <source>
        <dbReference type="ARBA" id="ARBA00022450"/>
    </source>
</evidence>
<name>A0AAD6GHG6_9EURO</name>
<dbReference type="InterPro" id="IPR009081">
    <property type="entry name" value="PP-bd_ACP"/>
</dbReference>
<dbReference type="SUPFAM" id="SSF56801">
    <property type="entry name" value="Acetyl-CoA synthetase-like"/>
    <property type="match status" value="1"/>
</dbReference>
<keyword evidence="4" id="KW-0436">Ligase</keyword>
<dbReference type="Gene3D" id="3.40.50.12780">
    <property type="entry name" value="N-terminal domain of ligase-like"/>
    <property type="match status" value="1"/>
</dbReference>
<dbReference type="Proteomes" id="UP001220324">
    <property type="component" value="Unassembled WGS sequence"/>
</dbReference>
<proteinExistence type="inferred from homology"/>
<dbReference type="GO" id="GO:0044550">
    <property type="term" value="P:secondary metabolite biosynthetic process"/>
    <property type="evidence" value="ECO:0007669"/>
    <property type="project" value="TreeGrafter"/>
</dbReference>
<dbReference type="PROSITE" id="PS50075">
    <property type="entry name" value="CARRIER"/>
    <property type="match status" value="3"/>
</dbReference>
<accession>A0AAD6GHG6</accession>
<evidence type="ECO:0000313" key="8">
    <source>
        <dbReference type="Proteomes" id="UP001220324"/>
    </source>
</evidence>
<dbReference type="Gene3D" id="3.30.559.30">
    <property type="entry name" value="Nonribosomal peptide synthetase, condensation domain"/>
    <property type="match status" value="4"/>
</dbReference>
<dbReference type="GO" id="GO:0005737">
    <property type="term" value="C:cytoplasm"/>
    <property type="evidence" value="ECO:0007669"/>
    <property type="project" value="TreeGrafter"/>
</dbReference>
<gene>
    <name evidence="7" type="ORF">N7494_003149</name>
</gene>
<dbReference type="FunFam" id="3.30.300.30:FF:000033">
    <property type="entry name" value="Nonribosomal siderophore peptide synthase SidC"/>
    <property type="match status" value="1"/>
</dbReference>
<dbReference type="Pfam" id="PF00501">
    <property type="entry name" value="AMP-binding"/>
    <property type="match status" value="1"/>
</dbReference>
<evidence type="ECO:0000256" key="3">
    <source>
        <dbReference type="ARBA" id="ARBA00022553"/>
    </source>
</evidence>
<dbReference type="EMBL" id="JAQIZZ010000003">
    <property type="protein sequence ID" value="KAJ5545564.1"/>
    <property type="molecule type" value="Genomic_DNA"/>
</dbReference>
<feature type="domain" description="Carrier" evidence="6">
    <location>
        <begin position="1562"/>
        <end position="1646"/>
    </location>
</feature>
<dbReference type="InterPro" id="IPR036736">
    <property type="entry name" value="ACP-like_sf"/>
</dbReference>
<dbReference type="PANTHER" id="PTHR45527:SF1">
    <property type="entry name" value="FATTY ACID SYNTHASE"/>
    <property type="match status" value="1"/>
</dbReference>
<dbReference type="GO" id="GO:0043041">
    <property type="term" value="P:amino acid activation for nonribosomal peptide biosynthetic process"/>
    <property type="evidence" value="ECO:0007669"/>
    <property type="project" value="TreeGrafter"/>
</dbReference>
<evidence type="ECO:0000313" key="7">
    <source>
        <dbReference type="EMBL" id="KAJ5545564.1"/>
    </source>
</evidence>
<keyword evidence="2" id="KW-0596">Phosphopantetheine</keyword>
<dbReference type="GO" id="GO:0016874">
    <property type="term" value="F:ligase activity"/>
    <property type="evidence" value="ECO:0007669"/>
    <property type="project" value="UniProtKB-KW"/>
</dbReference>
<dbReference type="Pfam" id="PF00668">
    <property type="entry name" value="Condensation"/>
    <property type="match status" value="3"/>
</dbReference>
<dbReference type="GO" id="GO:0031177">
    <property type="term" value="F:phosphopantetheine binding"/>
    <property type="evidence" value="ECO:0007669"/>
    <property type="project" value="InterPro"/>
</dbReference>
<dbReference type="Gene3D" id="3.30.559.10">
    <property type="entry name" value="Chloramphenicol acetyltransferase-like domain"/>
    <property type="match status" value="3"/>
</dbReference>
<organism evidence="7 8">
    <name type="scientific">Penicillium frequentans</name>
    <dbReference type="NCBI Taxonomy" id="3151616"/>
    <lineage>
        <taxon>Eukaryota</taxon>
        <taxon>Fungi</taxon>
        <taxon>Dikarya</taxon>
        <taxon>Ascomycota</taxon>
        <taxon>Pezizomycotina</taxon>
        <taxon>Eurotiomycetes</taxon>
        <taxon>Eurotiomycetidae</taxon>
        <taxon>Eurotiales</taxon>
        <taxon>Aspergillaceae</taxon>
        <taxon>Penicillium</taxon>
    </lineage>
</organism>
<dbReference type="Gene3D" id="3.30.300.30">
    <property type="match status" value="1"/>
</dbReference>
<dbReference type="InterPro" id="IPR000873">
    <property type="entry name" value="AMP-dep_synth/lig_dom"/>
</dbReference>
<dbReference type="SUPFAM" id="SSF47336">
    <property type="entry name" value="ACP-like"/>
    <property type="match status" value="3"/>
</dbReference>
<reference evidence="7 8" key="1">
    <citation type="journal article" date="2023" name="IMA Fungus">
        <title>Comparative genomic study of the Penicillium genus elucidates a diverse pangenome and 15 lateral gene transfer events.</title>
        <authorList>
            <person name="Petersen C."/>
            <person name="Sorensen T."/>
            <person name="Nielsen M.R."/>
            <person name="Sondergaard T.E."/>
            <person name="Sorensen J.L."/>
            <person name="Fitzpatrick D.A."/>
            <person name="Frisvad J.C."/>
            <person name="Nielsen K.L."/>
        </authorList>
    </citation>
    <scope>NUCLEOTIDE SEQUENCE [LARGE SCALE GENOMIC DNA]</scope>
    <source>
        <strain evidence="7 8">IBT 35679</strain>
    </source>
</reference>
<dbReference type="InterPro" id="IPR023213">
    <property type="entry name" value="CAT-like_dom_sf"/>
</dbReference>
<evidence type="ECO:0000256" key="1">
    <source>
        <dbReference type="ARBA" id="ARBA00004924"/>
    </source>
</evidence>
<keyword evidence="3" id="KW-0597">Phosphoprotein</keyword>
<evidence type="ECO:0000256" key="4">
    <source>
        <dbReference type="ARBA" id="ARBA00022598"/>
    </source>
</evidence>
<dbReference type="InterPro" id="IPR001242">
    <property type="entry name" value="Condensation_dom"/>
</dbReference>
<comment type="pathway">
    <text evidence="1">Siderophore biosynthesis.</text>
</comment>
<evidence type="ECO:0000259" key="6">
    <source>
        <dbReference type="PROSITE" id="PS50075"/>
    </source>
</evidence>
<evidence type="ECO:0000256" key="5">
    <source>
        <dbReference type="ARBA" id="ARBA00029454"/>
    </source>
</evidence>
<dbReference type="PROSITE" id="PS00455">
    <property type="entry name" value="AMP_BINDING"/>
    <property type="match status" value="1"/>
</dbReference>
<feature type="domain" description="Carrier" evidence="6">
    <location>
        <begin position="2116"/>
        <end position="2189"/>
    </location>
</feature>
<dbReference type="InterPro" id="IPR006162">
    <property type="entry name" value="Ppantetheine_attach_site"/>
</dbReference>
<protein>
    <recommendedName>
        <fullName evidence="6">Carrier domain-containing protein</fullName>
    </recommendedName>
</protein>
<keyword evidence="8" id="KW-1185">Reference proteome</keyword>
<dbReference type="InterPro" id="IPR020806">
    <property type="entry name" value="PKS_PP-bd"/>
</dbReference>
<dbReference type="InterPro" id="IPR020845">
    <property type="entry name" value="AMP-binding_CS"/>
</dbReference>
<dbReference type="InterPro" id="IPR042099">
    <property type="entry name" value="ANL_N_sf"/>
</dbReference>
<dbReference type="PROSITE" id="PS00012">
    <property type="entry name" value="PHOSPHOPANTETHEINE"/>
    <property type="match status" value="1"/>
</dbReference>
<dbReference type="Gene3D" id="1.10.1200.10">
    <property type="entry name" value="ACP-like"/>
    <property type="match status" value="3"/>
</dbReference>
<dbReference type="SUPFAM" id="SSF52777">
    <property type="entry name" value="CoA-dependent acyltransferases"/>
    <property type="match status" value="7"/>
</dbReference>
<comment type="similarity">
    <text evidence="5">Belongs to the NRP synthetase family.</text>
</comment>